<dbReference type="EMBL" id="GDQN01001828">
    <property type="protein sequence ID" value="JAT89226.1"/>
    <property type="molecule type" value="Transcribed_RNA"/>
</dbReference>
<evidence type="ECO:0000313" key="2">
    <source>
        <dbReference type="EMBL" id="JAT87966.1"/>
    </source>
</evidence>
<gene>
    <name evidence="4" type="ORF">g.10409</name>
    <name evidence="1" type="ORF">g.10412</name>
    <name evidence="2" type="ORF">g.10415</name>
    <name evidence="3" type="ORF">g.10416</name>
</gene>
<proteinExistence type="predicted"/>
<sequence>MLSRRNVRHHGKSNRWFVSLWTMQKSVLFLYLINYSSSSECRFKNPAPRIEQTEITQFVWYKAVPIDKLCYITSSSYYALLVVCVSGQTAARGGVWPRTLSQHVACNVTRWAQGCQPHCYTVNVYIGFAFVCVSRLSIP</sequence>
<evidence type="ECO:0000313" key="4">
    <source>
        <dbReference type="EMBL" id="JAT89391.1"/>
    </source>
</evidence>
<dbReference type="EMBL" id="GDQN01003088">
    <property type="protein sequence ID" value="JAT87966.1"/>
    <property type="molecule type" value="Transcribed_RNA"/>
</dbReference>
<organism evidence="2">
    <name type="scientific">Pectinophora gossypiella</name>
    <name type="common">Cotton pink bollworm</name>
    <name type="synonym">Depressaria gossypiella</name>
    <dbReference type="NCBI Taxonomy" id="13191"/>
    <lineage>
        <taxon>Eukaryota</taxon>
        <taxon>Metazoa</taxon>
        <taxon>Ecdysozoa</taxon>
        <taxon>Arthropoda</taxon>
        <taxon>Hexapoda</taxon>
        <taxon>Insecta</taxon>
        <taxon>Pterygota</taxon>
        <taxon>Neoptera</taxon>
        <taxon>Endopterygota</taxon>
        <taxon>Lepidoptera</taxon>
        <taxon>Glossata</taxon>
        <taxon>Ditrysia</taxon>
        <taxon>Gelechioidea</taxon>
        <taxon>Gelechiidae</taxon>
        <taxon>Apatetrinae</taxon>
        <taxon>Pectinophora</taxon>
    </lineage>
</organism>
<protein>
    <submittedName>
        <fullName evidence="2">Uncharacterized protein</fullName>
    </submittedName>
</protein>
<dbReference type="AlphaFoldDB" id="A0A1E1WM84"/>
<evidence type="ECO:0000313" key="3">
    <source>
        <dbReference type="EMBL" id="JAT89226.1"/>
    </source>
</evidence>
<feature type="non-terminal residue" evidence="2">
    <location>
        <position position="139"/>
    </location>
</feature>
<evidence type="ECO:0000313" key="1">
    <source>
        <dbReference type="EMBL" id="JAT86197.1"/>
    </source>
</evidence>
<name>A0A1E1WM84_PECGO</name>
<reference evidence="2" key="1">
    <citation type="submission" date="2015-09" db="EMBL/GenBank/DDBJ databases">
        <title>De novo assembly of Pectinophora gossypiella (Pink Bollworm) gut transcriptome.</title>
        <authorList>
            <person name="Tassone E.E."/>
        </authorList>
    </citation>
    <scope>NUCLEOTIDE SEQUENCE</scope>
</reference>
<dbReference type="EMBL" id="GDQN01001663">
    <property type="protein sequence ID" value="JAT89391.1"/>
    <property type="molecule type" value="Transcribed_RNA"/>
</dbReference>
<accession>A0A1E1WM84</accession>
<dbReference type="EMBL" id="GDQN01004857">
    <property type="protein sequence ID" value="JAT86197.1"/>
    <property type="molecule type" value="Transcribed_RNA"/>
</dbReference>